<dbReference type="PANTHER" id="PTHR23065">
    <property type="entry name" value="PROLINE-SERINE-THREONINE PHOSPHATASE INTERACTING PROTEIN 1"/>
    <property type="match status" value="1"/>
</dbReference>
<dbReference type="SMART" id="SM00055">
    <property type="entry name" value="FCH"/>
    <property type="match status" value="1"/>
</dbReference>
<evidence type="ECO:0000256" key="3">
    <source>
        <dbReference type="ARBA" id="ARBA00022490"/>
    </source>
</evidence>
<gene>
    <name evidence="10" type="ORF">PROFUN_15306</name>
</gene>
<comment type="subcellular location">
    <subcellularLocation>
        <location evidence="1">Cytoplasm</location>
        <location evidence="1">Cytoskeleton</location>
    </subcellularLocation>
</comment>
<evidence type="ECO:0000313" key="10">
    <source>
        <dbReference type="EMBL" id="PRP76239.1"/>
    </source>
</evidence>
<dbReference type="FunCoup" id="A0A2P6MX06">
    <property type="interactions" value="15"/>
</dbReference>
<evidence type="ECO:0000259" key="9">
    <source>
        <dbReference type="PROSITE" id="PS51741"/>
    </source>
</evidence>
<dbReference type="Gene3D" id="2.30.30.40">
    <property type="entry name" value="SH3 Domains"/>
    <property type="match status" value="1"/>
</dbReference>
<comment type="caution">
    <text evidence="10">The sequence shown here is derived from an EMBL/GenBank/DDBJ whole genome shotgun (WGS) entry which is preliminary data.</text>
</comment>
<proteinExistence type="predicted"/>
<feature type="domain" description="SH3" evidence="8">
    <location>
        <begin position="309"/>
        <end position="366"/>
    </location>
</feature>
<dbReference type="InterPro" id="IPR001452">
    <property type="entry name" value="SH3_domain"/>
</dbReference>
<evidence type="ECO:0000256" key="4">
    <source>
        <dbReference type="ARBA" id="ARBA00022553"/>
    </source>
</evidence>
<dbReference type="InParanoid" id="A0A2P6MX06"/>
<dbReference type="OrthoDB" id="10255964at2759"/>
<dbReference type="AlphaFoldDB" id="A0A2P6MX06"/>
<dbReference type="Proteomes" id="UP000241769">
    <property type="component" value="Unassembled WGS sequence"/>
</dbReference>
<dbReference type="GO" id="GO:0043226">
    <property type="term" value="C:organelle"/>
    <property type="evidence" value="ECO:0007669"/>
    <property type="project" value="UniProtKB-ARBA"/>
</dbReference>
<accession>A0A2P6MX06</accession>
<dbReference type="CDD" id="cd00174">
    <property type="entry name" value="SH3"/>
    <property type="match status" value="1"/>
</dbReference>
<dbReference type="InterPro" id="IPR001060">
    <property type="entry name" value="FCH_dom"/>
</dbReference>
<name>A0A2P6MX06_9EUKA</name>
<feature type="domain" description="F-BAR" evidence="9">
    <location>
        <begin position="3"/>
        <end position="250"/>
    </location>
</feature>
<evidence type="ECO:0000256" key="1">
    <source>
        <dbReference type="ARBA" id="ARBA00004245"/>
    </source>
</evidence>
<dbReference type="Pfam" id="PF14604">
    <property type="entry name" value="SH3_9"/>
    <property type="match status" value="1"/>
</dbReference>
<organism evidence="10 11">
    <name type="scientific">Planoprotostelium fungivorum</name>
    <dbReference type="NCBI Taxonomy" id="1890364"/>
    <lineage>
        <taxon>Eukaryota</taxon>
        <taxon>Amoebozoa</taxon>
        <taxon>Evosea</taxon>
        <taxon>Variosea</taxon>
        <taxon>Cavosteliida</taxon>
        <taxon>Cavosteliaceae</taxon>
        <taxon>Planoprotostelium</taxon>
    </lineage>
</organism>
<evidence type="ECO:0000313" key="11">
    <source>
        <dbReference type="Proteomes" id="UP000241769"/>
    </source>
</evidence>
<protein>
    <submittedName>
        <fullName evidence="10">SH3 domain-containing protein</fullName>
    </submittedName>
</protein>
<dbReference type="PROSITE" id="PS50002">
    <property type="entry name" value="SH3"/>
    <property type="match status" value="1"/>
</dbReference>
<evidence type="ECO:0000259" key="8">
    <source>
        <dbReference type="PROSITE" id="PS50002"/>
    </source>
</evidence>
<evidence type="ECO:0000256" key="5">
    <source>
        <dbReference type="ARBA" id="ARBA00023212"/>
    </source>
</evidence>
<keyword evidence="2 6" id="KW-0728">SH3 domain</keyword>
<dbReference type="PANTHER" id="PTHR23065:SF7">
    <property type="entry name" value="NOSTRIN, ISOFORM H"/>
    <property type="match status" value="1"/>
</dbReference>
<dbReference type="SUPFAM" id="SSF103657">
    <property type="entry name" value="BAR/IMD domain-like"/>
    <property type="match status" value="1"/>
</dbReference>
<reference evidence="10 11" key="1">
    <citation type="journal article" date="2018" name="Genome Biol. Evol.">
        <title>Multiple Roots of Fruiting Body Formation in Amoebozoa.</title>
        <authorList>
            <person name="Hillmann F."/>
            <person name="Forbes G."/>
            <person name="Novohradska S."/>
            <person name="Ferling I."/>
            <person name="Riege K."/>
            <person name="Groth M."/>
            <person name="Westermann M."/>
            <person name="Marz M."/>
            <person name="Spaller T."/>
            <person name="Winckler T."/>
            <person name="Schaap P."/>
            <person name="Glockner G."/>
        </authorList>
    </citation>
    <scope>NUCLEOTIDE SEQUENCE [LARGE SCALE GENOMIC DNA]</scope>
    <source>
        <strain evidence="10 11">Jena</strain>
    </source>
</reference>
<dbReference type="EMBL" id="MDYQ01000338">
    <property type="protein sequence ID" value="PRP76239.1"/>
    <property type="molecule type" value="Genomic_DNA"/>
</dbReference>
<dbReference type="GO" id="GO:0005886">
    <property type="term" value="C:plasma membrane"/>
    <property type="evidence" value="ECO:0007669"/>
    <property type="project" value="TreeGrafter"/>
</dbReference>
<evidence type="ECO:0000256" key="7">
    <source>
        <dbReference type="PROSITE-ProRule" id="PRU01077"/>
    </source>
</evidence>
<evidence type="ECO:0000256" key="6">
    <source>
        <dbReference type="PROSITE-ProRule" id="PRU00192"/>
    </source>
</evidence>
<dbReference type="SUPFAM" id="SSF50044">
    <property type="entry name" value="SH3-domain"/>
    <property type="match status" value="1"/>
</dbReference>
<dbReference type="GO" id="GO:0005737">
    <property type="term" value="C:cytoplasm"/>
    <property type="evidence" value="ECO:0007669"/>
    <property type="project" value="TreeGrafter"/>
</dbReference>
<dbReference type="InterPro" id="IPR027267">
    <property type="entry name" value="AH/BAR_dom_sf"/>
</dbReference>
<dbReference type="InterPro" id="IPR036028">
    <property type="entry name" value="SH3-like_dom_sf"/>
</dbReference>
<dbReference type="InterPro" id="IPR031160">
    <property type="entry name" value="F_BAR_dom"/>
</dbReference>
<evidence type="ECO:0000256" key="2">
    <source>
        <dbReference type="ARBA" id="ARBA00022443"/>
    </source>
</evidence>
<dbReference type="SMART" id="SM00326">
    <property type="entry name" value="SH3"/>
    <property type="match status" value="1"/>
</dbReference>
<keyword evidence="11" id="KW-1185">Reference proteome</keyword>
<keyword evidence="7" id="KW-0175">Coiled coil</keyword>
<keyword evidence="5" id="KW-0206">Cytoskeleton</keyword>
<keyword evidence="4" id="KW-0597">Phosphoprotein</keyword>
<dbReference type="Pfam" id="PF00611">
    <property type="entry name" value="FCH"/>
    <property type="match status" value="1"/>
</dbReference>
<dbReference type="Gene3D" id="1.20.1270.60">
    <property type="entry name" value="Arfaptin homology (AH) domain/BAR domain"/>
    <property type="match status" value="1"/>
</dbReference>
<dbReference type="PROSITE" id="PS51741">
    <property type="entry name" value="F_BAR"/>
    <property type="match status" value="1"/>
</dbReference>
<dbReference type="STRING" id="1890364.A0A2P6MX06"/>
<keyword evidence="3" id="KW-0963">Cytoplasm</keyword>
<sequence>MVLSLSSCFWGADGFNVIEERTSQTKECMMQWGNMMRKRAKIEELYAIELQNMLSEATGLIEYGTTRSACSVLFSEVEAAIKRSHNLSEFIINSCVNPIQSFEADMNKSRREQLEVAWVAKSENEKLHRSYLQAVSTHDELKGQLDTASQLRSSSTFAIDERSTLIQKDLNAAKRSAAITAEKLSSDSESFRLGLQNAFDALEEHELERIVFLKEQLTIFVNALCQSAEKEVELRGRIRDSVSVITPRYDVEAFIASRKTGTMSKFSPVLQTPTEMEDDTVGDKMSVAVDRRQEELPPIENENKEIEIEFIGTCKATHKYIGRDRDELDLQEGDLLNIVEKHSEAWWIVERQGRLGLVPSSFISES</sequence>